<gene>
    <name evidence="3" type="primary">20207829</name>
    <name evidence="2" type="ORF">HELRODRAFT_180736</name>
</gene>
<dbReference type="CTD" id="20207829"/>
<dbReference type="GeneID" id="20207829"/>
<dbReference type="PROSITE" id="PS50948">
    <property type="entry name" value="PAN"/>
    <property type="match status" value="1"/>
</dbReference>
<organism evidence="3 4">
    <name type="scientific">Helobdella robusta</name>
    <name type="common">Californian leech</name>
    <dbReference type="NCBI Taxonomy" id="6412"/>
    <lineage>
        <taxon>Eukaryota</taxon>
        <taxon>Metazoa</taxon>
        <taxon>Spiralia</taxon>
        <taxon>Lophotrochozoa</taxon>
        <taxon>Annelida</taxon>
        <taxon>Clitellata</taxon>
        <taxon>Hirudinea</taxon>
        <taxon>Rhynchobdellida</taxon>
        <taxon>Glossiphoniidae</taxon>
        <taxon>Helobdella</taxon>
    </lineage>
</organism>
<dbReference type="InParanoid" id="T1FG80"/>
<evidence type="ECO:0000313" key="2">
    <source>
        <dbReference type="EMBL" id="ESN93645.1"/>
    </source>
</evidence>
<name>T1FG80_HELRO</name>
<dbReference type="RefSeq" id="XP_009028282.1">
    <property type="nucleotide sequence ID" value="XM_009030034.1"/>
</dbReference>
<dbReference type="AlphaFoldDB" id="T1FG80"/>
<dbReference type="EMBL" id="KB097599">
    <property type="protein sequence ID" value="ESN93645.1"/>
    <property type="molecule type" value="Genomic_DNA"/>
</dbReference>
<reference evidence="2 4" key="2">
    <citation type="journal article" date="2013" name="Nature">
        <title>Insights into bilaterian evolution from three spiralian genomes.</title>
        <authorList>
            <person name="Simakov O."/>
            <person name="Marletaz F."/>
            <person name="Cho S.J."/>
            <person name="Edsinger-Gonzales E."/>
            <person name="Havlak P."/>
            <person name="Hellsten U."/>
            <person name="Kuo D.H."/>
            <person name="Larsson T."/>
            <person name="Lv J."/>
            <person name="Arendt D."/>
            <person name="Savage R."/>
            <person name="Osoegawa K."/>
            <person name="de Jong P."/>
            <person name="Grimwood J."/>
            <person name="Chapman J.A."/>
            <person name="Shapiro H."/>
            <person name="Aerts A."/>
            <person name="Otillar R.P."/>
            <person name="Terry A.Y."/>
            <person name="Boore J.L."/>
            <person name="Grigoriev I.V."/>
            <person name="Lindberg D.R."/>
            <person name="Seaver E.C."/>
            <person name="Weisblat D.A."/>
            <person name="Putnam N.H."/>
            <person name="Rokhsar D.S."/>
        </authorList>
    </citation>
    <scope>NUCLEOTIDE SEQUENCE</scope>
</reference>
<dbReference type="Proteomes" id="UP000015101">
    <property type="component" value="Unassembled WGS sequence"/>
</dbReference>
<dbReference type="HOGENOM" id="CLU_621547_0_0_1"/>
<dbReference type="KEGG" id="hro:HELRODRAFT_180736"/>
<dbReference type="OrthoDB" id="406152at2759"/>
<dbReference type="InterPro" id="IPR003609">
    <property type="entry name" value="Pan_app"/>
</dbReference>
<dbReference type="EMBL" id="AMQM01007347">
    <property type="status" value="NOT_ANNOTATED_CDS"/>
    <property type="molecule type" value="Genomic_DNA"/>
</dbReference>
<protein>
    <recommendedName>
        <fullName evidence="1">Apple domain-containing protein</fullName>
    </recommendedName>
</protein>
<accession>T1FG80</accession>
<dbReference type="SUPFAM" id="SSF57414">
    <property type="entry name" value="Hairpin loop containing domain-like"/>
    <property type="match status" value="1"/>
</dbReference>
<dbReference type="Pfam" id="PF14295">
    <property type="entry name" value="PAN_4"/>
    <property type="match status" value="5"/>
</dbReference>
<reference evidence="4" key="1">
    <citation type="submission" date="2012-12" db="EMBL/GenBank/DDBJ databases">
        <authorList>
            <person name="Hellsten U."/>
            <person name="Grimwood J."/>
            <person name="Chapman J.A."/>
            <person name="Shapiro H."/>
            <person name="Aerts A."/>
            <person name="Otillar R.P."/>
            <person name="Terry A.Y."/>
            <person name="Boore J.L."/>
            <person name="Simakov O."/>
            <person name="Marletaz F."/>
            <person name="Cho S.-J."/>
            <person name="Edsinger-Gonzales E."/>
            <person name="Havlak P."/>
            <person name="Kuo D.-H."/>
            <person name="Larsson T."/>
            <person name="Lv J."/>
            <person name="Arendt D."/>
            <person name="Savage R."/>
            <person name="Osoegawa K."/>
            <person name="de Jong P."/>
            <person name="Lindberg D.R."/>
            <person name="Seaver E.C."/>
            <person name="Weisblat D.A."/>
            <person name="Putnam N.H."/>
            <person name="Grigoriev I.V."/>
            <person name="Rokhsar D.S."/>
        </authorList>
    </citation>
    <scope>NUCLEOTIDE SEQUENCE</scope>
</reference>
<dbReference type="Gene3D" id="3.50.4.10">
    <property type="entry name" value="Hepatocyte Growth Factor"/>
    <property type="match status" value="5"/>
</dbReference>
<dbReference type="EnsemblMetazoa" id="HelroT180736">
    <property type="protein sequence ID" value="HelroP180736"/>
    <property type="gene ID" value="HelroG180736"/>
</dbReference>
<keyword evidence="4" id="KW-1185">Reference proteome</keyword>
<sequence>MSGGTLQSAITSQLGCQSKCAELAGCVAYEWAKINNVNNQCFTFTISTIPTNYVPGIDHYICTGCTWTLYTDKQMSGGTLQSAITSQLGCQSKCAELAGCVAYEWAKINNVNNQCFTFTISTIPTNYVSGIDHYICTGCTWTLYTDKQMSGGTLQSAITSQLGCQSKCAELAGCVAYEWAKINNVNNQCFTFTISTIPTNYVSGIDHYICTGCTWTLYTDKQMSGGTLQSAITSQLGCQSKCAELAGCVAYEWAKINNVNNQCFTFTISTIPTNYVSGIDHYICTGSDCTWLAYPGYQAFGGYGVPNINSLQACQTYCRNNRPCVAIEWTGSVSDVRCFLFNTTSLPTTTGVSGVDHYICAPRDCSWTAYNNSQRFNGVQVQNAVTVDQCKAACTSTQNCKAIDFNRNSNTCYWFTTSDPPTQMNVADIDHYIYKCGGSSK</sequence>
<evidence type="ECO:0000313" key="4">
    <source>
        <dbReference type="Proteomes" id="UP000015101"/>
    </source>
</evidence>
<evidence type="ECO:0000259" key="1">
    <source>
        <dbReference type="PROSITE" id="PS50948"/>
    </source>
</evidence>
<dbReference type="Pfam" id="PF00024">
    <property type="entry name" value="PAN_1"/>
    <property type="match status" value="1"/>
</dbReference>
<evidence type="ECO:0000313" key="3">
    <source>
        <dbReference type="EnsemblMetazoa" id="HelroP180736"/>
    </source>
</evidence>
<proteinExistence type="predicted"/>
<feature type="domain" description="Apple" evidence="1">
    <location>
        <begin position="360"/>
        <end position="436"/>
    </location>
</feature>
<reference evidence="3" key="3">
    <citation type="submission" date="2015-06" db="UniProtKB">
        <authorList>
            <consortium name="EnsemblMetazoa"/>
        </authorList>
    </citation>
    <scope>IDENTIFICATION</scope>
</reference>